<organism evidence="1">
    <name type="scientific">hydrothermal vent metagenome</name>
    <dbReference type="NCBI Taxonomy" id="652676"/>
    <lineage>
        <taxon>unclassified sequences</taxon>
        <taxon>metagenomes</taxon>
        <taxon>ecological metagenomes</taxon>
    </lineage>
</organism>
<evidence type="ECO:0000313" key="1">
    <source>
        <dbReference type="EMBL" id="VAW72231.1"/>
    </source>
</evidence>
<proteinExistence type="predicted"/>
<reference evidence="1" key="1">
    <citation type="submission" date="2018-06" db="EMBL/GenBank/DDBJ databases">
        <authorList>
            <person name="Zhirakovskaya E."/>
        </authorList>
    </citation>
    <scope>NUCLEOTIDE SEQUENCE</scope>
</reference>
<accession>A0A3B0XXG1</accession>
<protein>
    <submittedName>
        <fullName evidence="1">Uncharacterized protein</fullName>
    </submittedName>
</protein>
<dbReference type="AlphaFoldDB" id="A0A3B0XXG1"/>
<dbReference type="EMBL" id="UOFL01000036">
    <property type="protein sequence ID" value="VAW72231.1"/>
    <property type="molecule type" value="Genomic_DNA"/>
</dbReference>
<name>A0A3B0XXG1_9ZZZZ</name>
<gene>
    <name evidence="1" type="ORF">MNBD_GAMMA12-1661</name>
</gene>
<sequence length="223" mass="26173">MTSLPPSKKTHNVTQETNRIRALLVDRHKLNSKKKRERSEWALFFELRSGTGRKNKALRKKEPHRYIDAFAINLWPSKKHRKIAYEIKVSRADFLKELKSPEKRQWASEISHQFYFIAPQGIIRTEELPEGCGLLEVIDDTIIDVIKAPLSEARDFSMTEMCAVARQAMNRELLTDKKFKYLGSEITESDLDELTENNLSSYMKRKIQKEVDVRINDYMKNKK</sequence>